<evidence type="ECO:0000256" key="2">
    <source>
        <dbReference type="ARBA" id="ARBA00022525"/>
    </source>
</evidence>
<dbReference type="Gene3D" id="3.40.50.1820">
    <property type="entry name" value="alpha/beta hydrolase"/>
    <property type="match status" value="1"/>
</dbReference>
<dbReference type="InterPro" id="IPR043595">
    <property type="entry name" value="FaeB/C/D"/>
</dbReference>
<evidence type="ECO:0000256" key="4">
    <source>
        <dbReference type="ARBA" id="ARBA00022729"/>
    </source>
</evidence>
<keyword evidence="5 9" id="KW-0378">Hydrolase</keyword>
<organism evidence="9 10">
    <name type="scientific">Aerosakkonema funiforme FACHB-1375</name>
    <dbReference type="NCBI Taxonomy" id="2949571"/>
    <lineage>
        <taxon>Bacteria</taxon>
        <taxon>Bacillati</taxon>
        <taxon>Cyanobacteriota</taxon>
        <taxon>Cyanophyceae</taxon>
        <taxon>Oscillatoriophycideae</taxon>
        <taxon>Aerosakkonematales</taxon>
        <taxon>Aerosakkonemataceae</taxon>
        <taxon>Aerosakkonema</taxon>
    </lineage>
</organism>
<dbReference type="AlphaFoldDB" id="A0A926ZJT4"/>
<reference evidence="9" key="2">
    <citation type="submission" date="2020-08" db="EMBL/GenBank/DDBJ databases">
        <authorList>
            <person name="Chen M."/>
            <person name="Teng W."/>
            <person name="Zhao L."/>
            <person name="Hu C."/>
            <person name="Zhou Y."/>
            <person name="Han B."/>
            <person name="Song L."/>
            <person name="Shu W."/>
        </authorList>
    </citation>
    <scope>NUCLEOTIDE SEQUENCE</scope>
    <source>
        <strain evidence="9">FACHB-1375</strain>
    </source>
</reference>
<keyword evidence="7" id="KW-0624">Polysaccharide degradation</keyword>
<comment type="caution">
    <text evidence="9">The sequence shown here is derived from an EMBL/GenBank/DDBJ whole genome shotgun (WGS) entry which is preliminary data.</text>
</comment>
<dbReference type="Pfam" id="PF10503">
    <property type="entry name" value="Esterase_PHB"/>
    <property type="match status" value="1"/>
</dbReference>
<comment type="subcellular location">
    <subcellularLocation>
        <location evidence="1">Secreted</location>
    </subcellularLocation>
</comment>
<proteinExistence type="predicted"/>
<dbReference type="EMBL" id="JACJPW010000051">
    <property type="protein sequence ID" value="MBD2183261.1"/>
    <property type="molecule type" value="Genomic_DNA"/>
</dbReference>
<reference evidence="9" key="1">
    <citation type="journal article" date="2015" name="ISME J.">
        <title>Draft Genome Sequence of Streptomyces incarnatus NRRL8089, which Produces the Nucleoside Antibiotic Sinefungin.</title>
        <authorList>
            <person name="Oshima K."/>
            <person name="Hattori M."/>
            <person name="Shimizu H."/>
            <person name="Fukuda K."/>
            <person name="Nemoto M."/>
            <person name="Inagaki K."/>
            <person name="Tamura T."/>
        </authorList>
    </citation>
    <scope>NUCLEOTIDE SEQUENCE</scope>
    <source>
        <strain evidence="9">FACHB-1375</strain>
    </source>
</reference>
<sequence length="342" mass="37752">MSLNSTQSPQKIAITTIVAIILVLGLLTSCKTMQAQEEKAPIRERILERIQQRRNNRDLNNQAGISGTITLQGMQRTYYLYAPPSYRSNRPMPLILAFHGGRGQGERLAQTTGFNDLADREGFIVVYPDGIDKHWNDGVNTPGFDSSIDDVGFVKALIDEIGRSKNIDRRRIYATGISNGGFFTLRLACEMSERIAAFAPVAATMPVKLKSKCNLKKPVSILMIGGTNDRFVPWEGGQAIKGGDEIMSVVDTFEFWKQQNACVSREQVNRLPNNAPRDGTQVESSTYSGCRANAEVRLLTIEGGGHTWPGGYGQPRAVVGQTSGDINASEEIWNFFKRHALP</sequence>
<keyword evidence="10" id="KW-1185">Reference proteome</keyword>
<feature type="transmembrane region" description="Helical" evidence="8">
    <location>
        <begin position="12"/>
        <end position="30"/>
    </location>
</feature>
<keyword evidence="6" id="KW-0119">Carbohydrate metabolism</keyword>
<keyword evidence="2" id="KW-0964">Secreted</keyword>
<evidence type="ECO:0000313" key="9">
    <source>
        <dbReference type="EMBL" id="MBD2183261.1"/>
    </source>
</evidence>
<dbReference type="Proteomes" id="UP000641646">
    <property type="component" value="Unassembled WGS sequence"/>
</dbReference>
<dbReference type="InterPro" id="IPR010126">
    <property type="entry name" value="Esterase_phb"/>
</dbReference>
<evidence type="ECO:0000256" key="3">
    <source>
        <dbReference type="ARBA" id="ARBA00022651"/>
    </source>
</evidence>
<accession>A0A926ZJT4</accession>
<evidence type="ECO:0000256" key="5">
    <source>
        <dbReference type="ARBA" id="ARBA00022801"/>
    </source>
</evidence>
<dbReference type="PANTHER" id="PTHR38050:SF2">
    <property type="entry name" value="FERULOYL ESTERASE C-RELATED"/>
    <property type="match status" value="1"/>
</dbReference>
<dbReference type="InterPro" id="IPR029058">
    <property type="entry name" value="AB_hydrolase_fold"/>
</dbReference>
<evidence type="ECO:0000256" key="1">
    <source>
        <dbReference type="ARBA" id="ARBA00004613"/>
    </source>
</evidence>
<keyword evidence="3" id="KW-0858">Xylan degradation</keyword>
<evidence type="ECO:0000313" key="10">
    <source>
        <dbReference type="Proteomes" id="UP000641646"/>
    </source>
</evidence>
<keyword evidence="8" id="KW-0472">Membrane</keyword>
<dbReference type="GO" id="GO:0045493">
    <property type="term" value="P:xylan catabolic process"/>
    <property type="evidence" value="ECO:0007669"/>
    <property type="project" value="UniProtKB-KW"/>
</dbReference>
<name>A0A926ZJT4_9CYAN</name>
<dbReference type="GO" id="GO:0030600">
    <property type="term" value="F:feruloyl esterase activity"/>
    <property type="evidence" value="ECO:0007669"/>
    <property type="project" value="InterPro"/>
</dbReference>
<dbReference type="PANTHER" id="PTHR38050">
    <property type="match status" value="1"/>
</dbReference>
<keyword evidence="8" id="KW-0812">Transmembrane</keyword>
<keyword evidence="4" id="KW-0732">Signal</keyword>
<evidence type="ECO:0000256" key="7">
    <source>
        <dbReference type="ARBA" id="ARBA00023326"/>
    </source>
</evidence>
<keyword evidence="8" id="KW-1133">Transmembrane helix</keyword>
<protein>
    <submittedName>
        <fullName evidence="9">Hydrolase</fullName>
    </submittedName>
</protein>
<dbReference type="SUPFAM" id="SSF53474">
    <property type="entry name" value="alpha/beta-Hydrolases"/>
    <property type="match status" value="1"/>
</dbReference>
<evidence type="ECO:0000256" key="6">
    <source>
        <dbReference type="ARBA" id="ARBA00023277"/>
    </source>
</evidence>
<gene>
    <name evidence="9" type="ORF">H6G03_19705</name>
</gene>
<dbReference type="GO" id="GO:0005576">
    <property type="term" value="C:extracellular region"/>
    <property type="evidence" value="ECO:0007669"/>
    <property type="project" value="UniProtKB-SubCell"/>
</dbReference>
<evidence type="ECO:0000256" key="8">
    <source>
        <dbReference type="SAM" id="Phobius"/>
    </source>
</evidence>